<feature type="binding site" evidence="6">
    <location>
        <position position="314"/>
    </location>
    <ligand>
        <name>S-adenosyl-L-methionine</name>
        <dbReference type="ChEBI" id="CHEBI:59789"/>
    </ligand>
</feature>
<evidence type="ECO:0000256" key="7">
    <source>
        <dbReference type="PIRSR" id="PIRSR015894-3"/>
    </source>
</evidence>
<evidence type="ECO:0000313" key="11">
    <source>
        <dbReference type="EMBL" id="CAH1396442.1"/>
    </source>
</evidence>
<dbReference type="GO" id="GO:0005829">
    <property type="term" value="C:cytosol"/>
    <property type="evidence" value="ECO:0007669"/>
    <property type="project" value="TreeGrafter"/>
</dbReference>
<protein>
    <recommendedName>
        <fullName evidence="4">Protein arginine N-methyltransferase</fullName>
    </recommendedName>
</protein>
<dbReference type="InterPro" id="IPR007857">
    <property type="entry name" value="Arg_MeTrfase_PRMT5"/>
</dbReference>
<evidence type="ECO:0000259" key="8">
    <source>
        <dbReference type="Pfam" id="PF05185"/>
    </source>
</evidence>
<dbReference type="FunFam" id="2.70.160.11:FF:000003">
    <property type="entry name" value="Protein arginine N-methyltransferase 5"/>
    <property type="match status" value="1"/>
</dbReference>
<feature type="domain" description="PRMT5 oligomerisation" evidence="10">
    <location>
        <begin position="457"/>
        <end position="626"/>
    </location>
</feature>
<dbReference type="Pfam" id="PF05185">
    <property type="entry name" value="PRMT5"/>
    <property type="match status" value="1"/>
</dbReference>
<dbReference type="InterPro" id="IPR029063">
    <property type="entry name" value="SAM-dependent_MTases_sf"/>
</dbReference>
<gene>
    <name evidence="11" type="ORF">NEZAVI_LOCUS6512</name>
</gene>
<dbReference type="Pfam" id="PF17285">
    <property type="entry name" value="PRMT5_TIM"/>
    <property type="match status" value="1"/>
</dbReference>
<evidence type="ECO:0000313" key="12">
    <source>
        <dbReference type="Proteomes" id="UP001152798"/>
    </source>
</evidence>
<dbReference type="FunFam" id="3.40.50.150:FF:000029">
    <property type="entry name" value="Protein arginine N-methyltransferase 5"/>
    <property type="match status" value="1"/>
</dbReference>
<evidence type="ECO:0000256" key="4">
    <source>
        <dbReference type="PIRNR" id="PIRNR015894"/>
    </source>
</evidence>
<evidence type="ECO:0000256" key="3">
    <source>
        <dbReference type="ARBA" id="ARBA00022691"/>
    </source>
</evidence>
<dbReference type="Gene3D" id="2.70.160.11">
    <property type="entry name" value="Hnrnp arginine n-methyltransferase1"/>
    <property type="match status" value="1"/>
</dbReference>
<keyword evidence="3 4" id="KW-0949">S-adenosyl-L-methionine</keyword>
<evidence type="ECO:0000256" key="1">
    <source>
        <dbReference type="ARBA" id="ARBA00022603"/>
    </source>
</evidence>
<feature type="site" description="Critical for specifying symmetric addition of methyl groups" evidence="7">
    <location>
        <position position="317"/>
    </location>
</feature>
<dbReference type="Gene3D" id="3.40.50.150">
    <property type="entry name" value="Vaccinia Virus protein VP39"/>
    <property type="match status" value="1"/>
</dbReference>
<dbReference type="AlphaFoldDB" id="A0A9P0H6P4"/>
<dbReference type="PIRSF" id="PIRSF015894">
    <property type="entry name" value="Skb1_MeTrfase"/>
    <property type="match status" value="1"/>
</dbReference>
<dbReference type="InterPro" id="IPR025799">
    <property type="entry name" value="Arg_MeTrfase"/>
</dbReference>
<feature type="binding site" evidence="6">
    <location>
        <position position="382"/>
    </location>
    <ligand>
        <name>S-adenosyl-L-methionine</name>
        <dbReference type="ChEBI" id="CHEBI:59789"/>
    </ligand>
</feature>
<dbReference type="OrthoDB" id="1368803at2759"/>
<evidence type="ECO:0000259" key="9">
    <source>
        <dbReference type="Pfam" id="PF17285"/>
    </source>
</evidence>
<dbReference type="SUPFAM" id="SSF53335">
    <property type="entry name" value="S-adenosyl-L-methionine-dependent methyltransferases"/>
    <property type="match status" value="1"/>
</dbReference>
<feature type="binding site" evidence="6">
    <location>
        <begin position="409"/>
        <end position="410"/>
    </location>
    <ligand>
        <name>S-adenosyl-L-methionine</name>
        <dbReference type="ChEBI" id="CHEBI:59789"/>
    </ligand>
</feature>
<dbReference type="GO" id="GO:0005634">
    <property type="term" value="C:nucleus"/>
    <property type="evidence" value="ECO:0007669"/>
    <property type="project" value="TreeGrafter"/>
</dbReference>
<dbReference type="EMBL" id="OV725079">
    <property type="protein sequence ID" value="CAH1396442.1"/>
    <property type="molecule type" value="Genomic_DNA"/>
</dbReference>
<evidence type="ECO:0000259" key="10">
    <source>
        <dbReference type="Pfam" id="PF17286"/>
    </source>
</evidence>
<keyword evidence="2 4" id="KW-0808">Transferase</keyword>
<evidence type="ECO:0000256" key="6">
    <source>
        <dbReference type="PIRSR" id="PIRSR015894-2"/>
    </source>
</evidence>
<dbReference type="PROSITE" id="PS51678">
    <property type="entry name" value="SAM_MT_PRMT"/>
    <property type="match status" value="1"/>
</dbReference>
<reference evidence="11" key="1">
    <citation type="submission" date="2022-01" db="EMBL/GenBank/DDBJ databases">
        <authorList>
            <person name="King R."/>
        </authorList>
    </citation>
    <scope>NUCLEOTIDE SEQUENCE</scope>
</reference>
<dbReference type="InterPro" id="IPR035248">
    <property type="entry name" value="PRMT5_C"/>
</dbReference>
<name>A0A9P0H6P4_NEZVI</name>
<accession>A0A9P0H6P4</accession>
<dbReference type="Proteomes" id="UP001152798">
    <property type="component" value="Chromosome 3"/>
</dbReference>
<feature type="active site" description="Proton donor/acceptor" evidence="5">
    <location>
        <position position="434"/>
    </location>
</feature>
<sequence>MVKISCALDVSSAPNLKNMLVYTSENGFDHLCLPISHPRYKRIFKANVQDRHSLAFTRSEMILNLRDWNTSVIGRISSYIDVDSNHEPYRIQSEKILNQELMYISHLGIQTSIIKLHKRNNINLSRIIYDRCQENTLYQTNFNLSQQLWFEVPMESPKSKTALFRSDVAEDEEEDDPWDWWCEMRHMTSSDRRLGLALLLATDLPSQEVQNRWLGEPIKAVIIPTSIFLTNRKGYPVLSRSHQTFVKRCAALGALPIVTGIIRHVAPRNYLQYIDHVYQSNNWTDPVIPYTRGFEDHLQIPLQPLMDNLESHTYEIFEKDPVKYTEYKHAIFLALLDRVPPEEAETNVQVVMVVGAGRGPLVDATLMAASSAKRKVKVYCVEKNVNALVTLYSTKSDEWKDSVEVVCSDMRDWKPPVKCDILVSELLGSFGDNELSPECLDGAQHLLKDDGISIPGEYSSYLCPIQSCKLHAEAGHNIVPVGKLPVAKYEMPYVVHQLNTYPISPIQKAFTFIHPNRDEEADNRRFKTFKFKVEQDSVLHGFSGYFDTILYKDVKLSIVPESHSKGMFSWFPIYFPIKDPVKLKSGDDLVVHFWRLADKKSVWYEWCVSQPVQTPVHNPNGRSYSIGLL</sequence>
<dbReference type="GO" id="GO:0006355">
    <property type="term" value="P:regulation of DNA-templated transcription"/>
    <property type="evidence" value="ECO:0007669"/>
    <property type="project" value="TreeGrafter"/>
</dbReference>
<dbReference type="InterPro" id="IPR035247">
    <property type="entry name" value="PRMT5_TIM"/>
</dbReference>
<feature type="active site" description="Proton donor/acceptor" evidence="5">
    <location>
        <position position="425"/>
    </location>
</feature>
<feature type="domain" description="PRMT5 TIM barrel" evidence="9">
    <location>
        <begin position="27"/>
        <end position="280"/>
    </location>
</feature>
<feature type="domain" description="PRMT5 arginine-N-methyltransferase" evidence="8">
    <location>
        <begin position="291"/>
        <end position="454"/>
    </location>
</feature>
<evidence type="ECO:0000256" key="5">
    <source>
        <dbReference type="PIRSR" id="PIRSR015894-1"/>
    </source>
</evidence>
<dbReference type="PANTHER" id="PTHR10738:SF0">
    <property type="entry name" value="PROTEIN ARGININE N-METHYLTRANSFERASE 5"/>
    <property type="match status" value="1"/>
</dbReference>
<keyword evidence="1 4" id="KW-0489">Methyltransferase</keyword>
<proteinExistence type="inferred from homology"/>
<feature type="binding site" evidence="6">
    <location>
        <begin position="323"/>
        <end position="324"/>
    </location>
    <ligand>
        <name>S-adenosyl-L-methionine</name>
        <dbReference type="ChEBI" id="CHEBI:59789"/>
    </ligand>
</feature>
<dbReference type="GO" id="GO:0016274">
    <property type="term" value="F:protein-arginine N-methyltransferase activity"/>
    <property type="evidence" value="ECO:0007669"/>
    <property type="project" value="InterPro"/>
</dbReference>
<dbReference type="Gene3D" id="3.20.20.150">
    <property type="entry name" value="Divalent-metal-dependent TIM barrel enzymes"/>
    <property type="match status" value="1"/>
</dbReference>
<organism evidence="11 12">
    <name type="scientific">Nezara viridula</name>
    <name type="common">Southern green stink bug</name>
    <name type="synonym">Cimex viridulus</name>
    <dbReference type="NCBI Taxonomy" id="85310"/>
    <lineage>
        <taxon>Eukaryota</taxon>
        <taxon>Metazoa</taxon>
        <taxon>Ecdysozoa</taxon>
        <taxon>Arthropoda</taxon>
        <taxon>Hexapoda</taxon>
        <taxon>Insecta</taxon>
        <taxon>Pterygota</taxon>
        <taxon>Neoptera</taxon>
        <taxon>Paraneoptera</taxon>
        <taxon>Hemiptera</taxon>
        <taxon>Heteroptera</taxon>
        <taxon>Panheteroptera</taxon>
        <taxon>Pentatomomorpha</taxon>
        <taxon>Pentatomoidea</taxon>
        <taxon>Pentatomidae</taxon>
        <taxon>Pentatominae</taxon>
        <taxon>Nezara</taxon>
    </lineage>
</organism>
<evidence type="ECO:0000256" key="2">
    <source>
        <dbReference type="ARBA" id="ARBA00022679"/>
    </source>
</evidence>
<comment type="similarity">
    <text evidence="4">Belongs to the class I-like SAM-binding methyltransferase superfamily.</text>
</comment>
<dbReference type="Pfam" id="PF17286">
    <property type="entry name" value="PRMT5_C"/>
    <property type="match status" value="1"/>
</dbReference>
<dbReference type="PANTHER" id="PTHR10738">
    <property type="entry name" value="PROTEIN ARGININE N-METHYLTRANSFERASE 5"/>
    <property type="match status" value="1"/>
</dbReference>
<dbReference type="GO" id="GO:0032259">
    <property type="term" value="P:methylation"/>
    <property type="evidence" value="ECO:0007669"/>
    <property type="project" value="UniProtKB-KW"/>
</dbReference>
<dbReference type="InterPro" id="IPR035075">
    <property type="entry name" value="PRMT5"/>
</dbReference>
<keyword evidence="12" id="KW-1185">Reference proteome</keyword>